<proteinExistence type="predicted"/>
<name>A0A419SFH6_9BACL</name>
<dbReference type="AlphaFoldDB" id="A0A419SFH6"/>
<sequence>MKKTLKSISLAAALSVAVVGCGSGEVANTPDEGIGEEISNSNNNDGKGTKESSKGTLIEFGENFDLNNWKVVLNSWEFNQSVEDDLFSSSADEGDKYLVLKFSVTNNGTEADSFTSLAGSTKVKAMYDDKYEYNHLITMIDGDLSNKNVQPLSTADGFVVIKVPEIVESSSESITLNLKNGKDEIHIKLR</sequence>
<accession>A0A419SFH6</accession>
<dbReference type="RefSeq" id="WP_120190015.1">
    <property type="nucleotide sequence ID" value="NZ_MCHY01000009.1"/>
</dbReference>
<dbReference type="EMBL" id="MCHY01000009">
    <property type="protein sequence ID" value="RKD22544.1"/>
    <property type="molecule type" value="Genomic_DNA"/>
</dbReference>
<feature type="region of interest" description="Disordered" evidence="2">
    <location>
        <begin position="29"/>
        <end position="52"/>
    </location>
</feature>
<comment type="caution">
    <text evidence="3">The sequence shown here is derived from an EMBL/GenBank/DDBJ whole genome shotgun (WGS) entry which is preliminary data.</text>
</comment>
<evidence type="ECO:0000256" key="2">
    <source>
        <dbReference type="SAM" id="MobiDB-lite"/>
    </source>
</evidence>
<dbReference type="OrthoDB" id="2658377at2"/>
<protein>
    <submittedName>
        <fullName evidence="3">Uncharacterized protein</fullName>
    </submittedName>
</protein>
<dbReference type="Gene3D" id="2.60.40.1240">
    <property type="match status" value="1"/>
</dbReference>
<reference evidence="3 4" key="1">
    <citation type="submission" date="2016-08" db="EMBL/GenBank/DDBJ databases">
        <title>Novel Firmicute Genomes.</title>
        <authorList>
            <person name="Poppleton D.I."/>
            <person name="Gribaldo S."/>
        </authorList>
    </citation>
    <scope>NUCLEOTIDE SEQUENCE [LARGE SCALE GENOMIC DNA]</scope>
    <source>
        <strain evidence="3 4">RAOx-1</strain>
    </source>
</reference>
<dbReference type="InterPro" id="IPR029050">
    <property type="entry name" value="Immunoprotect_excell_Ig-like"/>
</dbReference>
<keyword evidence="1" id="KW-0732">Signal</keyword>
<keyword evidence="4" id="KW-1185">Reference proteome</keyword>
<evidence type="ECO:0000313" key="4">
    <source>
        <dbReference type="Proteomes" id="UP000284219"/>
    </source>
</evidence>
<evidence type="ECO:0000256" key="1">
    <source>
        <dbReference type="ARBA" id="ARBA00022729"/>
    </source>
</evidence>
<dbReference type="PROSITE" id="PS51257">
    <property type="entry name" value="PROKAR_LIPOPROTEIN"/>
    <property type="match status" value="1"/>
</dbReference>
<gene>
    <name evidence="3" type="ORF">BEP19_09795</name>
</gene>
<organism evidence="3 4">
    <name type="scientific">Ammoniphilus oxalaticus</name>
    <dbReference type="NCBI Taxonomy" id="66863"/>
    <lineage>
        <taxon>Bacteria</taxon>
        <taxon>Bacillati</taxon>
        <taxon>Bacillota</taxon>
        <taxon>Bacilli</taxon>
        <taxon>Bacillales</taxon>
        <taxon>Paenibacillaceae</taxon>
        <taxon>Aneurinibacillus group</taxon>
        <taxon>Ammoniphilus</taxon>
    </lineage>
</organism>
<dbReference type="Proteomes" id="UP000284219">
    <property type="component" value="Unassembled WGS sequence"/>
</dbReference>
<evidence type="ECO:0000313" key="3">
    <source>
        <dbReference type="EMBL" id="RKD22544.1"/>
    </source>
</evidence>